<comment type="subcellular location">
    <subcellularLocation>
        <location evidence="1">Cell inner membrane</location>
        <topology evidence="1">Peripheral membrane protein</topology>
    </subcellularLocation>
</comment>
<dbReference type="Pfam" id="PF08402">
    <property type="entry name" value="TOBE_2"/>
    <property type="match status" value="1"/>
</dbReference>
<evidence type="ECO:0000259" key="6">
    <source>
        <dbReference type="PROSITE" id="PS50893"/>
    </source>
</evidence>
<dbReference type="InterPro" id="IPR050093">
    <property type="entry name" value="ABC_SmlMolc_Importer"/>
</dbReference>
<keyword evidence="5 7" id="KW-0067">ATP-binding</keyword>
<evidence type="ECO:0000256" key="1">
    <source>
        <dbReference type="ARBA" id="ARBA00004417"/>
    </source>
</evidence>
<reference evidence="7 8" key="1">
    <citation type="submission" date="2023-08" db="EMBL/GenBank/DDBJ databases">
        <title>Pathogen: clinical or host-associated sample.</title>
        <authorList>
            <person name="Hergert J."/>
            <person name="Casey R."/>
            <person name="Wagner J."/>
            <person name="Young E.L."/>
            <person name="Oakeson K.F."/>
        </authorList>
    </citation>
    <scope>NUCLEOTIDE SEQUENCE [LARGE SCALE GENOMIC DNA]</scope>
    <source>
        <strain evidence="7 8">1760953</strain>
        <plasmid evidence="7 8">unnamed1</plasmid>
    </source>
</reference>
<geneLocation type="plasmid" evidence="7 8">
    <name>unnamed1</name>
</geneLocation>
<dbReference type="Proteomes" id="UP001234585">
    <property type="component" value="Plasmid unnamed1"/>
</dbReference>
<dbReference type="RefSeq" id="WP_306039025.1">
    <property type="nucleotide sequence ID" value="NZ_CP132303.1"/>
</dbReference>
<dbReference type="InterPro" id="IPR013611">
    <property type="entry name" value="Transp-assoc_OB_typ2"/>
</dbReference>
<dbReference type="InterPro" id="IPR003439">
    <property type="entry name" value="ABC_transporter-like_ATP-bd"/>
</dbReference>
<gene>
    <name evidence="7" type="ORF">Q9313_23515</name>
</gene>
<keyword evidence="4" id="KW-0547">Nucleotide-binding</keyword>
<name>A0AA50CR22_9HYPH</name>
<dbReference type="InterPro" id="IPR003593">
    <property type="entry name" value="AAA+_ATPase"/>
</dbReference>
<dbReference type="SUPFAM" id="SSF50331">
    <property type="entry name" value="MOP-like"/>
    <property type="match status" value="1"/>
</dbReference>
<accession>A0AA50CR22</accession>
<sequence length="359" mass="38457">MTNTKPPAVEIDAITKSYGETTAIRGVSMDVRDGEFVTILGPSGCGKSTLLRMISGFAEPTTGDVRIGGKSVVGLAPYKRDTAMVFQDYALFPHRTIAENIAFGLRMRKVERAEIARRVDEMLALINLSGYGGRRVSEISGGQAQRVALGRALVVRPSVLLLDEPLGALDMKLRKQMQAELKKIHRELGLTFVAVTHDQEEALTLSDRIAVMNAGSVEQFADPETLYRRPATRFVADFVGGANLIDAEVGPAGALLFHGLPLSGIASDAVKDRAIGDKVSLVVRPECVTTSALGSQAPGPAIEAMVTEVLFSGAVQQIVGRLADGSLFVAHEQGLKPPPERGSTVLFHWDGSLSWLVAR</sequence>
<dbReference type="FunFam" id="3.40.50.300:FF:000042">
    <property type="entry name" value="Maltose/maltodextrin ABC transporter, ATP-binding protein"/>
    <property type="match status" value="1"/>
</dbReference>
<feature type="domain" description="ABC transporter" evidence="6">
    <location>
        <begin position="9"/>
        <end position="239"/>
    </location>
</feature>
<proteinExistence type="inferred from homology"/>
<evidence type="ECO:0000313" key="7">
    <source>
        <dbReference type="EMBL" id="WLR99733.1"/>
    </source>
</evidence>
<keyword evidence="7" id="KW-0614">Plasmid</keyword>
<evidence type="ECO:0000256" key="2">
    <source>
        <dbReference type="ARBA" id="ARBA00005417"/>
    </source>
</evidence>
<dbReference type="Pfam" id="PF00005">
    <property type="entry name" value="ABC_tran"/>
    <property type="match status" value="1"/>
</dbReference>
<dbReference type="InterPro" id="IPR008995">
    <property type="entry name" value="Mo/tungstate-bd_C_term_dom"/>
</dbReference>
<dbReference type="PROSITE" id="PS50893">
    <property type="entry name" value="ABC_TRANSPORTER_2"/>
    <property type="match status" value="1"/>
</dbReference>
<dbReference type="Gene3D" id="3.40.50.300">
    <property type="entry name" value="P-loop containing nucleotide triphosphate hydrolases"/>
    <property type="match status" value="1"/>
</dbReference>
<evidence type="ECO:0000256" key="5">
    <source>
        <dbReference type="ARBA" id="ARBA00022840"/>
    </source>
</evidence>
<dbReference type="GO" id="GO:0043190">
    <property type="term" value="C:ATP-binding cassette (ABC) transporter complex"/>
    <property type="evidence" value="ECO:0007669"/>
    <property type="project" value="InterPro"/>
</dbReference>
<dbReference type="InterPro" id="IPR017871">
    <property type="entry name" value="ABC_transporter-like_CS"/>
</dbReference>
<dbReference type="InterPro" id="IPR027417">
    <property type="entry name" value="P-loop_NTPase"/>
</dbReference>
<dbReference type="PROSITE" id="PS00211">
    <property type="entry name" value="ABC_TRANSPORTER_1"/>
    <property type="match status" value="1"/>
</dbReference>
<evidence type="ECO:0000313" key="8">
    <source>
        <dbReference type="Proteomes" id="UP001234585"/>
    </source>
</evidence>
<evidence type="ECO:0000256" key="3">
    <source>
        <dbReference type="ARBA" id="ARBA00022448"/>
    </source>
</evidence>
<dbReference type="Gene3D" id="2.40.50.100">
    <property type="match status" value="1"/>
</dbReference>
<dbReference type="GO" id="GO:0016887">
    <property type="term" value="F:ATP hydrolysis activity"/>
    <property type="evidence" value="ECO:0007669"/>
    <property type="project" value="InterPro"/>
</dbReference>
<comment type="similarity">
    <text evidence="2">Belongs to the ABC transporter superfamily.</text>
</comment>
<dbReference type="PANTHER" id="PTHR42781:SF4">
    <property type="entry name" value="SPERMIDINE_PUTRESCINE IMPORT ATP-BINDING PROTEIN POTA"/>
    <property type="match status" value="1"/>
</dbReference>
<protein>
    <submittedName>
        <fullName evidence="7">ABC transporter ATP-binding protein</fullName>
    </submittedName>
</protein>
<keyword evidence="8" id="KW-1185">Reference proteome</keyword>
<dbReference type="SUPFAM" id="SSF52540">
    <property type="entry name" value="P-loop containing nucleoside triphosphate hydrolases"/>
    <property type="match status" value="1"/>
</dbReference>
<dbReference type="GO" id="GO:0140359">
    <property type="term" value="F:ABC-type transporter activity"/>
    <property type="evidence" value="ECO:0007669"/>
    <property type="project" value="UniProtKB-ARBA"/>
</dbReference>
<dbReference type="SMART" id="SM00382">
    <property type="entry name" value="AAA"/>
    <property type="match status" value="1"/>
</dbReference>
<dbReference type="EMBL" id="CP132303">
    <property type="protein sequence ID" value="WLR99733.1"/>
    <property type="molecule type" value="Genomic_DNA"/>
</dbReference>
<organism evidence="7 8">
    <name type="scientific">Shinella sumterensis</name>
    <dbReference type="NCBI Taxonomy" id="1967501"/>
    <lineage>
        <taxon>Bacteria</taxon>
        <taxon>Pseudomonadati</taxon>
        <taxon>Pseudomonadota</taxon>
        <taxon>Alphaproteobacteria</taxon>
        <taxon>Hyphomicrobiales</taxon>
        <taxon>Rhizobiaceae</taxon>
        <taxon>Shinella</taxon>
    </lineage>
</organism>
<dbReference type="AlphaFoldDB" id="A0AA50CR22"/>
<keyword evidence="3" id="KW-0813">Transport</keyword>
<dbReference type="GO" id="GO:0005524">
    <property type="term" value="F:ATP binding"/>
    <property type="evidence" value="ECO:0007669"/>
    <property type="project" value="UniProtKB-KW"/>
</dbReference>
<dbReference type="PANTHER" id="PTHR42781">
    <property type="entry name" value="SPERMIDINE/PUTRESCINE IMPORT ATP-BINDING PROTEIN POTA"/>
    <property type="match status" value="1"/>
</dbReference>
<evidence type="ECO:0000256" key="4">
    <source>
        <dbReference type="ARBA" id="ARBA00022741"/>
    </source>
</evidence>